<evidence type="ECO:0000259" key="8">
    <source>
        <dbReference type="PROSITE" id="PS50928"/>
    </source>
</evidence>
<keyword evidence="6 7" id="KW-0472">Membrane</keyword>
<dbReference type="InterPro" id="IPR000515">
    <property type="entry name" value="MetI-like"/>
</dbReference>
<accession>A0A6S7AHJ7</accession>
<evidence type="ECO:0000313" key="10">
    <source>
        <dbReference type="Proteomes" id="UP000494269"/>
    </source>
</evidence>
<keyword evidence="2 7" id="KW-0813">Transport</keyword>
<keyword evidence="5 7" id="KW-1133">Transmembrane helix</keyword>
<name>A0A6S7AHJ7_9BURK</name>
<evidence type="ECO:0000313" key="9">
    <source>
        <dbReference type="EMBL" id="CAB3720233.1"/>
    </source>
</evidence>
<dbReference type="PROSITE" id="PS50928">
    <property type="entry name" value="ABC_TM1"/>
    <property type="match status" value="1"/>
</dbReference>
<proteinExistence type="inferred from homology"/>
<dbReference type="EMBL" id="CADIJQ010000006">
    <property type="protein sequence ID" value="CAB3720233.1"/>
    <property type="molecule type" value="Genomic_DNA"/>
</dbReference>
<dbReference type="SUPFAM" id="SSF161098">
    <property type="entry name" value="MetI-like"/>
    <property type="match status" value="1"/>
</dbReference>
<evidence type="ECO:0000256" key="7">
    <source>
        <dbReference type="RuleBase" id="RU363032"/>
    </source>
</evidence>
<evidence type="ECO:0000256" key="3">
    <source>
        <dbReference type="ARBA" id="ARBA00022475"/>
    </source>
</evidence>
<dbReference type="AlphaFoldDB" id="A0A6S7AHJ7"/>
<dbReference type="InterPro" id="IPR035906">
    <property type="entry name" value="MetI-like_sf"/>
</dbReference>
<evidence type="ECO:0000256" key="4">
    <source>
        <dbReference type="ARBA" id="ARBA00022692"/>
    </source>
</evidence>
<dbReference type="PANTHER" id="PTHR30151">
    <property type="entry name" value="ALKANE SULFONATE ABC TRANSPORTER-RELATED, MEMBRANE SUBUNIT"/>
    <property type="match status" value="1"/>
</dbReference>
<feature type="transmembrane region" description="Helical" evidence="7">
    <location>
        <begin position="77"/>
        <end position="94"/>
    </location>
</feature>
<organism evidence="9 10">
    <name type="scientific">Achromobacter kerstersii</name>
    <dbReference type="NCBI Taxonomy" id="1353890"/>
    <lineage>
        <taxon>Bacteria</taxon>
        <taxon>Pseudomonadati</taxon>
        <taxon>Pseudomonadota</taxon>
        <taxon>Betaproteobacteria</taxon>
        <taxon>Burkholderiales</taxon>
        <taxon>Alcaligenaceae</taxon>
        <taxon>Achromobacter</taxon>
    </lineage>
</organism>
<evidence type="ECO:0000256" key="1">
    <source>
        <dbReference type="ARBA" id="ARBA00004651"/>
    </source>
</evidence>
<feature type="transmembrane region" description="Helical" evidence="7">
    <location>
        <begin position="100"/>
        <end position="118"/>
    </location>
</feature>
<keyword evidence="10" id="KW-1185">Reference proteome</keyword>
<dbReference type="Pfam" id="PF00528">
    <property type="entry name" value="BPD_transp_1"/>
    <property type="match status" value="1"/>
</dbReference>
<evidence type="ECO:0000256" key="5">
    <source>
        <dbReference type="ARBA" id="ARBA00022989"/>
    </source>
</evidence>
<dbReference type="PANTHER" id="PTHR30151:SF38">
    <property type="entry name" value="ALIPHATIC SULFONATES TRANSPORT PERMEASE PROTEIN SSUC-RELATED"/>
    <property type="match status" value="1"/>
</dbReference>
<evidence type="ECO:0000256" key="2">
    <source>
        <dbReference type="ARBA" id="ARBA00022448"/>
    </source>
</evidence>
<keyword evidence="4 7" id="KW-0812">Transmembrane</keyword>
<gene>
    <name evidence="9" type="primary">ssuC_5</name>
    <name evidence="9" type="ORF">LMG3441_03753</name>
</gene>
<dbReference type="RefSeq" id="WP_175170596.1">
    <property type="nucleotide sequence ID" value="NZ_CADIJQ010000006.1"/>
</dbReference>
<sequence length="230" mass="23666">MSAHWLPMLSTPSSLVSAAAEAWGSGDAWALLRVSVWRVSVALLLGGAVGVALGALNGLSRTAGNVLDAGVRVLRGVAVLASIPLLLLSAGAIGETKEGATLGLLAVGVFFPVYAAAFQGVRGVDATLIELGRTAGLARWPLLRDVILPGALPSVLSGLRGALLLLWGLLLGVEAIRTLAAHPDGSTAVDRIVLTFLIYAVLAQAADRLLSAWSRHASRWSRARPAAGAY</sequence>
<feature type="transmembrane region" description="Helical" evidence="7">
    <location>
        <begin position="34"/>
        <end position="56"/>
    </location>
</feature>
<dbReference type="GO" id="GO:0055085">
    <property type="term" value="P:transmembrane transport"/>
    <property type="evidence" value="ECO:0007669"/>
    <property type="project" value="InterPro"/>
</dbReference>
<keyword evidence="3" id="KW-1003">Cell membrane</keyword>
<evidence type="ECO:0000256" key="6">
    <source>
        <dbReference type="ARBA" id="ARBA00023136"/>
    </source>
</evidence>
<reference evidence="9 10" key="1">
    <citation type="submission" date="2020-04" db="EMBL/GenBank/DDBJ databases">
        <authorList>
            <person name="De Canck E."/>
        </authorList>
    </citation>
    <scope>NUCLEOTIDE SEQUENCE [LARGE SCALE GENOMIC DNA]</scope>
    <source>
        <strain evidence="9 10">LMG 3441</strain>
    </source>
</reference>
<feature type="domain" description="ABC transmembrane type-1" evidence="8">
    <location>
        <begin position="32"/>
        <end position="230"/>
    </location>
</feature>
<dbReference type="Proteomes" id="UP000494269">
    <property type="component" value="Unassembled WGS sequence"/>
</dbReference>
<comment type="similarity">
    <text evidence="7">Belongs to the binding-protein-dependent transport system permease family.</text>
</comment>
<dbReference type="GO" id="GO:0005886">
    <property type="term" value="C:plasma membrane"/>
    <property type="evidence" value="ECO:0007669"/>
    <property type="project" value="UniProtKB-SubCell"/>
</dbReference>
<dbReference type="Gene3D" id="1.10.3720.10">
    <property type="entry name" value="MetI-like"/>
    <property type="match status" value="1"/>
</dbReference>
<comment type="subcellular location">
    <subcellularLocation>
        <location evidence="1 7">Cell membrane</location>
        <topology evidence="1 7">Multi-pass membrane protein</topology>
    </subcellularLocation>
</comment>
<dbReference type="CDD" id="cd06261">
    <property type="entry name" value="TM_PBP2"/>
    <property type="match status" value="1"/>
</dbReference>
<protein>
    <submittedName>
        <fullName evidence="9">Aliphatic sulfonates transport permease protein SsuC</fullName>
    </submittedName>
</protein>